<protein>
    <submittedName>
        <fullName evidence="8">Zinc finger protein 2-like</fullName>
    </submittedName>
</protein>
<evidence type="ECO:0000256" key="5">
    <source>
        <dbReference type="ARBA" id="ARBA00023242"/>
    </source>
</evidence>
<evidence type="ECO:0000256" key="4">
    <source>
        <dbReference type="ARBA" id="ARBA00022833"/>
    </source>
</evidence>
<sequence>MELQAKNNDLNLDLGLEPSSPPELARFFTCTYCRRKFLTSQALGGHQNAHKLERSLVRQRQELAAASNKVAQPGFVWKEAASKKNYDRTDHAKEELAEDIDLTLRL</sequence>
<dbReference type="GO" id="GO:0009788">
    <property type="term" value="P:negative regulation of abscisic acid-activated signaling pathway"/>
    <property type="evidence" value="ECO:0007669"/>
    <property type="project" value="InterPro"/>
</dbReference>
<dbReference type="Gene3D" id="3.30.160.60">
    <property type="entry name" value="Classic Zinc Finger"/>
    <property type="match status" value="1"/>
</dbReference>
<dbReference type="InterPro" id="IPR044246">
    <property type="entry name" value="ZFP3-like"/>
</dbReference>
<evidence type="ECO:0000313" key="9">
    <source>
        <dbReference type="Proteomes" id="UP001327560"/>
    </source>
</evidence>
<keyword evidence="5" id="KW-0539">Nucleus</keyword>
<evidence type="ECO:0000256" key="2">
    <source>
        <dbReference type="ARBA" id="ARBA00022723"/>
    </source>
</evidence>
<keyword evidence="3 6" id="KW-0863">Zinc-finger</keyword>
<organism evidence="8 9">
    <name type="scientific">Canna indica</name>
    <name type="common">Indian-shot</name>
    <dbReference type="NCBI Taxonomy" id="4628"/>
    <lineage>
        <taxon>Eukaryota</taxon>
        <taxon>Viridiplantae</taxon>
        <taxon>Streptophyta</taxon>
        <taxon>Embryophyta</taxon>
        <taxon>Tracheophyta</taxon>
        <taxon>Spermatophyta</taxon>
        <taxon>Magnoliopsida</taxon>
        <taxon>Liliopsida</taxon>
        <taxon>Zingiberales</taxon>
        <taxon>Cannaceae</taxon>
        <taxon>Canna</taxon>
    </lineage>
</organism>
<evidence type="ECO:0000256" key="1">
    <source>
        <dbReference type="ARBA" id="ARBA00004123"/>
    </source>
</evidence>
<keyword evidence="9" id="KW-1185">Reference proteome</keyword>
<proteinExistence type="predicted"/>
<name>A0AAQ3Q715_9LILI</name>
<dbReference type="GO" id="GO:0005634">
    <property type="term" value="C:nucleus"/>
    <property type="evidence" value="ECO:0007669"/>
    <property type="project" value="UniProtKB-SubCell"/>
</dbReference>
<dbReference type="PROSITE" id="PS50157">
    <property type="entry name" value="ZINC_FINGER_C2H2_2"/>
    <property type="match status" value="1"/>
</dbReference>
<keyword evidence="2" id="KW-0479">Metal-binding</keyword>
<keyword evidence="4" id="KW-0862">Zinc</keyword>
<evidence type="ECO:0000256" key="3">
    <source>
        <dbReference type="ARBA" id="ARBA00022771"/>
    </source>
</evidence>
<comment type="subcellular location">
    <subcellularLocation>
        <location evidence="1">Nucleus</location>
    </subcellularLocation>
</comment>
<dbReference type="PANTHER" id="PTHR47287:SF9">
    <property type="entry name" value="ZINC FINGER PROTEIN 4-LIKE"/>
    <property type="match status" value="1"/>
</dbReference>
<dbReference type="Proteomes" id="UP001327560">
    <property type="component" value="Chromosome 3"/>
</dbReference>
<evidence type="ECO:0000313" key="8">
    <source>
        <dbReference type="EMBL" id="WOK99983.1"/>
    </source>
</evidence>
<dbReference type="InterPro" id="IPR013087">
    <property type="entry name" value="Znf_C2H2_type"/>
</dbReference>
<dbReference type="PANTHER" id="PTHR47287">
    <property type="entry name" value="C2H2 AND C2HC ZINC FINGERS SUPERFAMILY PROTEIN"/>
    <property type="match status" value="1"/>
</dbReference>
<dbReference type="EMBL" id="CP136892">
    <property type="protein sequence ID" value="WOK99983.1"/>
    <property type="molecule type" value="Genomic_DNA"/>
</dbReference>
<evidence type="ECO:0000256" key="6">
    <source>
        <dbReference type="PROSITE-ProRule" id="PRU00042"/>
    </source>
</evidence>
<gene>
    <name evidence="8" type="ORF">Cni_G08695</name>
</gene>
<accession>A0AAQ3Q715</accession>
<dbReference type="InterPro" id="IPR036236">
    <property type="entry name" value="Znf_C2H2_sf"/>
</dbReference>
<dbReference type="PROSITE" id="PS00028">
    <property type="entry name" value="ZINC_FINGER_C2H2_1"/>
    <property type="match status" value="1"/>
</dbReference>
<dbReference type="AlphaFoldDB" id="A0AAQ3Q715"/>
<dbReference type="GO" id="GO:0008270">
    <property type="term" value="F:zinc ion binding"/>
    <property type="evidence" value="ECO:0007669"/>
    <property type="project" value="UniProtKB-KW"/>
</dbReference>
<feature type="domain" description="C2H2-type" evidence="7">
    <location>
        <begin position="28"/>
        <end position="55"/>
    </location>
</feature>
<dbReference type="SUPFAM" id="SSF57667">
    <property type="entry name" value="beta-beta-alpha zinc fingers"/>
    <property type="match status" value="1"/>
</dbReference>
<reference evidence="8 9" key="1">
    <citation type="submission" date="2023-10" db="EMBL/GenBank/DDBJ databases">
        <title>Chromosome-scale genome assembly provides insights into flower coloration mechanisms of Canna indica.</title>
        <authorList>
            <person name="Li C."/>
        </authorList>
    </citation>
    <scope>NUCLEOTIDE SEQUENCE [LARGE SCALE GENOMIC DNA]</scope>
    <source>
        <tissue evidence="8">Flower</tissue>
    </source>
</reference>
<evidence type="ECO:0000259" key="7">
    <source>
        <dbReference type="PROSITE" id="PS50157"/>
    </source>
</evidence>